<evidence type="ECO:0000259" key="2">
    <source>
        <dbReference type="Pfam" id="PF22913"/>
    </source>
</evidence>
<dbReference type="InterPro" id="IPR054751">
    <property type="entry name" value="NBAS_C"/>
</dbReference>
<dbReference type="Pfam" id="PF22913">
    <property type="entry name" value="NBAS_11th"/>
    <property type="match status" value="1"/>
</dbReference>
<dbReference type="GO" id="GO:0070939">
    <property type="term" value="C:Dsl1/NZR complex"/>
    <property type="evidence" value="ECO:0007669"/>
    <property type="project" value="TreeGrafter"/>
</dbReference>
<gene>
    <name evidence="3" type="ORF">ElyMa_002943700</name>
</gene>
<accession>A0AAV4I6X2</accession>
<comment type="caution">
    <text evidence="3">The sequence shown here is derived from an EMBL/GenBank/DDBJ whole genome shotgun (WGS) entry which is preliminary data.</text>
</comment>
<keyword evidence="4" id="KW-1185">Reference proteome</keyword>
<protein>
    <submittedName>
        <fullName evidence="3">Neuroblastoma-amplified sequence-like</fullName>
    </submittedName>
</protein>
<dbReference type="AlphaFoldDB" id="A0AAV4I6X2"/>
<sequence>MTDYGSFPPSYHTHQDQVLSLCILRTAKLEEMITQGEKQQPVTEALLDLARHTLPRDTTLGLAYLLALPKGCDADIAGRCFEDLPSTDISLQVAIYFYALRIYTCVASSSGTWTSGPHINPLYRQAPSKVVGRVKDYLDSIKGKEEAESKIEAGLVDKLQQYQEMLEDYNQACVLQGLGKGVDVIRFAEDQDYKQETIYGLAMSLDEEVYSISLSLAQRYDLPLWDVYMCHLEFLFSDSGLSMEDLQTRVSKLGILPTLKERGSEFTSRMMARVYPTLDGTDLKGLIYFFSLLLECCQEKVLCGLSPSEHAALLKKLKGPCPGLDYKKLMDDSTLPVSVIQPCLTATNINAVAKLAPQIPDKNGGFLHASSLYSTWAAQVFWTGEEGRKPKPDSMAGWVHRYEGIGELIQKLRPEDLVSLVDNIVFTTKGRETLDIPCREEITKRALKFSRQGGSGTSGKKKKQEDTGSMTWEQCRDELQTRLNHLKSLSNDTIQSFAQAEDPTFSSYAERYDLCKGNLSQIELLLVQLILDGHAVELVDDILQVAPPSSLRTHSVVGRAVSLIVAALRGQSAEPGISASKSWLEVLEMVVENVREHQDNGGDLVKAEDVMSLLRTFCSDASIEVTPRLDVLRVVEKSFELSATDTLLLTLYRTDALVSSTWPDIEVTEDKISSEEARLQMFSHLLSESSDPHRYTTLCRILVLWPKFSEDVRSDPDKNPWVSVFQAILAKQADQAENILDNVLEKECSEFPLDSMCCQRVFDLYCEASRPRVAVKLVLYSSHTDLYDKALDLLATISEGADNPELIRLILDAKLAPRVVSMPVFPALVTFVLQGQGQEDTPSSASPQTVANQLAAAGLQVEAGSLLLQAQSSHSLLQTFSSALSAASQWFSTSDQ</sequence>
<evidence type="ECO:0000313" key="3">
    <source>
        <dbReference type="EMBL" id="GFS05660.1"/>
    </source>
</evidence>
<evidence type="ECO:0000256" key="1">
    <source>
        <dbReference type="SAM" id="MobiDB-lite"/>
    </source>
</evidence>
<evidence type="ECO:0000313" key="4">
    <source>
        <dbReference type="Proteomes" id="UP000762676"/>
    </source>
</evidence>
<feature type="region of interest" description="Disordered" evidence="1">
    <location>
        <begin position="449"/>
        <end position="469"/>
    </location>
</feature>
<organism evidence="3 4">
    <name type="scientific">Elysia marginata</name>
    <dbReference type="NCBI Taxonomy" id="1093978"/>
    <lineage>
        <taxon>Eukaryota</taxon>
        <taxon>Metazoa</taxon>
        <taxon>Spiralia</taxon>
        <taxon>Lophotrochozoa</taxon>
        <taxon>Mollusca</taxon>
        <taxon>Gastropoda</taxon>
        <taxon>Heterobranchia</taxon>
        <taxon>Euthyneura</taxon>
        <taxon>Panpulmonata</taxon>
        <taxon>Sacoglossa</taxon>
        <taxon>Placobranchoidea</taxon>
        <taxon>Plakobranchidae</taxon>
        <taxon>Elysia</taxon>
    </lineage>
</organism>
<dbReference type="GO" id="GO:0006890">
    <property type="term" value="P:retrograde vesicle-mediated transport, Golgi to endoplasmic reticulum"/>
    <property type="evidence" value="ECO:0007669"/>
    <property type="project" value="TreeGrafter"/>
</dbReference>
<proteinExistence type="predicted"/>
<dbReference type="Proteomes" id="UP000762676">
    <property type="component" value="Unassembled WGS sequence"/>
</dbReference>
<dbReference type="PANTHER" id="PTHR15922">
    <property type="entry name" value="NEUROBLASTOMA-AMPLIFIED SEQUENCE"/>
    <property type="match status" value="1"/>
</dbReference>
<dbReference type="GO" id="GO:0000149">
    <property type="term" value="F:SNARE binding"/>
    <property type="evidence" value="ECO:0007669"/>
    <property type="project" value="TreeGrafter"/>
</dbReference>
<dbReference type="EMBL" id="BMAT01006078">
    <property type="protein sequence ID" value="GFS05660.1"/>
    <property type="molecule type" value="Genomic_DNA"/>
</dbReference>
<reference evidence="3 4" key="1">
    <citation type="journal article" date="2021" name="Elife">
        <title>Chloroplast acquisition without the gene transfer in kleptoplastic sea slugs, Plakobranchus ocellatus.</title>
        <authorList>
            <person name="Maeda T."/>
            <person name="Takahashi S."/>
            <person name="Yoshida T."/>
            <person name="Shimamura S."/>
            <person name="Takaki Y."/>
            <person name="Nagai Y."/>
            <person name="Toyoda A."/>
            <person name="Suzuki Y."/>
            <person name="Arimoto A."/>
            <person name="Ishii H."/>
            <person name="Satoh N."/>
            <person name="Nishiyama T."/>
            <person name="Hasebe M."/>
            <person name="Maruyama T."/>
            <person name="Minagawa J."/>
            <person name="Obokata J."/>
            <person name="Shigenobu S."/>
        </authorList>
    </citation>
    <scope>NUCLEOTIDE SEQUENCE [LARGE SCALE GENOMIC DNA]</scope>
</reference>
<feature type="domain" description="NBAS subunit of NRZ tethering complex C-terminal" evidence="2">
    <location>
        <begin position="519"/>
        <end position="642"/>
    </location>
</feature>
<name>A0AAV4I6X2_9GAST</name>
<dbReference type="PANTHER" id="PTHR15922:SF2">
    <property type="entry name" value="NBAS SUBUNIT OF NRZ TETHERING COMPLEX"/>
    <property type="match status" value="1"/>
</dbReference>